<feature type="region of interest" description="Disordered" evidence="1">
    <location>
        <begin position="94"/>
        <end position="135"/>
    </location>
</feature>
<name>L9L329_TUPCH</name>
<evidence type="ECO:0000313" key="3">
    <source>
        <dbReference type="Proteomes" id="UP000011518"/>
    </source>
</evidence>
<feature type="compositionally biased region" description="Acidic residues" evidence="1">
    <location>
        <begin position="115"/>
        <end position="135"/>
    </location>
</feature>
<reference evidence="3" key="2">
    <citation type="journal article" date="2013" name="Nat. Commun.">
        <title>Genome of the Chinese tree shrew.</title>
        <authorList>
            <person name="Fan Y."/>
            <person name="Huang Z.Y."/>
            <person name="Cao C.C."/>
            <person name="Chen C.S."/>
            <person name="Chen Y.X."/>
            <person name="Fan D.D."/>
            <person name="He J."/>
            <person name="Hou H.L."/>
            <person name="Hu L."/>
            <person name="Hu X.T."/>
            <person name="Jiang X.T."/>
            <person name="Lai R."/>
            <person name="Lang Y.S."/>
            <person name="Liang B."/>
            <person name="Liao S.G."/>
            <person name="Mu D."/>
            <person name="Ma Y.Y."/>
            <person name="Niu Y.Y."/>
            <person name="Sun X.Q."/>
            <person name="Xia J.Q."/>
            <person name="Xiao J."/>
            <person name="Xiong Z.Q."/>
            <person name="Xu L."/>
            <person name="Yang L."/>
            <person name="Zhang Y."/>
            <person name="Zhao W."/>
            <person name="Zhao X.D."/>
            <person name="Zheng Y.T."/>
            <person name="Zhou J.M."/>
            <person name="Zhu Y.B."/>
            <person name="Zhang G.J."/>
            <person name="Wang J."/>
            <person name="Yao Y.G."/>
        </authorList>
    </citation>
    <scope>NUCLEOTIDE SEQUENCE [LARGE SCALE GENOMIC DNA]</scope>
</reference>
<dbReference type="AlphaFoldDB" id="L9L329"/>
<keyword evidence="3" id="KW-1185">Reference proteome</keyword>
<protein>
    <submittedName>
        <fullName evidence="2">Uncharacterized protein</fullName>
    </submittedName>
</protein>
<evidence type="ECO:0000313" key="2">
    <source>
        <dbReference type="EMBL" id="ELW69466.1"/>
    </source>
</evidence>
<dbReference type="Proteomes" id="UP000011518">
    <property type="component" value="Unassembled WGS sequence"/>
</dbReference>
<organism evidence="2 3">
    <name type="scientific">Tupaia chinensis</name>
    <name type="common">Chinese tree shrew</name>
    <name type="synonym">Tupaia belangeri chinensis</name>
    <dbReference type="NCBI Taxonomy" id="246437"/>
    <lineage>
        <taxon>Eukaryota</taxon>
        <taxon>Metazoa</taxon>
        <taxon>Chordata</taxon>
        <taxon>Craniata</taxon>
        <taxon>Vertebrata</taxon>
        <taxon>Euteleostomi</taxon>
        <taxon>Mammalia</taxon>
        <taxon>Eutheria</taxon>
        <taxon>Euarchontoglires</taxon>
        <taxon>Scandentia</taxon>
        <taxon>Tupaiidae</taxon>
        <taxon>Tupaia</taxon>
    </lineage>
</organism>
<reference evidence="3" key="1">
    <citation type="submission" date="2012-07" db="EMBL/GenBank/DDBJ databases">
        <title>Genome of the Chinese tree shrew, a rising model animal genetically related to primates.</title>
        <authorList>
            <person name="Zhang G."/>
            <person name="Fan Y."/>
            <person name="Yao Y."/>
            <person name="Huang Z."/>
        </authorList>
    </citation>
    <scope>NUCLEOTIDE SEQUENCE [LARGE SCALE GENOMIC DNA]</scope>
</reference>
<dbReference type="EMBL" id="KB320530">
    <property type="protein sequence ID" value="ELW69466.1"/>
    <property type="molecule type" value="Genomic_DNA"/>
</dbReference>
<proteinExistence type="predicted"/>
<evidence type="ECO:0000256" key="1">
    <source>
        <dbReference type="SAM" id="MobiDB-lite"/>
    </source>
</evidence>
<accession>L9L329</accession>
<gene>
    <name evidence="2" type="ORF">TREES_T100016742</name>
</gene>
<sequence length="135" mass="15431">MLWTSKCKHISMHPAITLRLPRRHPRHGARHLVDSPGADGHRSAPDWNVLLPLPPLPSKENVSPCNLQNKLQGVLSNVLRPFLHKFFHSSVTRTAMLPRLRSGAPHRRGEVSQEKEEEEEEEVTEEEEKEEEETG</sequence>
<dbReference type="InParanoid" id="L9L329"/>